<comment type="subcellular location">
    <subcellularLocation>
        <location evidence="2">Cytoplasm</location>
    </subcellularLocation>
    <subcellularLocation>
        <location evidence="1 11">Nucleus</location>
    </subcellularLocation>
</comment>
<dbReference type="SUPFAM" id="SSF46785">
    <property type="entry name" value="Winged helix' DNA-binding domain"/>
    <property type="match status" value="1"/>
</dbReference>
<keyword evidence="4" id="KW-0963">Cytoplasm</keyword>
<dbReference type="Gene3D" id="1.10.10.10">
    <property type="entry name" value="Winged helix-like DNA-binding domain superfamily/Winged helix DNA-binding domain"/>
    <property type="match status" value="1"/>
</dbReference>
<dbReference type="InterPro" id="IPR003316">
    <property type="entry name" value="E2F_WHTH_DNA-bd_dom"/>
</dbReference>
<dbReference type="GO" id="GO:0000981">
    <property type="term" value="F:DNA-binding transcription factor activity, RNA polymerase II-specific"/>
    <property type="evidence" value="ECO:0000318"/>
    <property type="project" value="GO_Central"/>
</dbReference>
<evidence type="ECO:0000256" key="4">
    <source>
        <dbReference type="ARBA" id="ARBA00022490"/>
    </source>
</evidence>
<dbReference type="SMART" id="SM01138">
    <property type="entry name" value="DP"/>
    <property type="match status" value="1"/>
</dbReference>
<keyword evidence="5 11" id="KW-0805">Transcription regulation</keyword>
<dbReference type="EnsemblPlants" id="Pp3c13_21530V3.1">
    <property type="protein sequence ID" value="Pp3c13_21530V3.1"/>
    <property type="gene ID" value="Pp3c13_21530"/>
</dbReference>
<feature type="region of interest" description="Disordered" evidence="12">
    <location>
        <begin position="1"/>
        <end position="43"/>
    </location>
</feature>
<dbReference type="GO" id="GO:0070176">
    <property type="term" value="C:DRM complex"/>
    <property type="evidence" value="ECO:0007669"/>
    <property type="project" value="UniProtKB-ARBA"/>
</dbReference>
<reference evidence="15 17" key="2">
    <citation type="journal article" date="2018" name="Plant J.">
        <title>The Physcomitrella patens chromosome-scale assembly reveals moss genome structure and evolution.</title>
        <authorList>
            <person name="Lang D."/>
            <person name="Ullrich K.K."/>
            <person name="Murat F."/>
            <person name="Fuchs J."/>
            <person name="Jenkins J."/>
            <person name="Haas F.B."/>
            <person name="Piednoel M."/>
            <person name="Gundlach H."/>
            <person name="Van Bel M."/>
            <person name="Meyberg R."/>
            <person name="Vives C."/>
            <person name="Morata J."/>
            <person name="Symeonidi A."/>
            <person name="Hiss M."/>
            <person name="Muchero W."/>
            <person name="Kamisugi Y."/>
            <person name="Saleh O."/>
            <person name="Blanc G."/>
            <person name="Decker E.L."/>
            <person name="van Gessel N."/>
            <person name="Grimwood J."/>
            <person name="Hayes R.D."/>
            <person name="Graham S.W."/>
            <person name="Gunter L.E."/>
            <person name="McDaniel S.F."/>
            <person name="Hoernstein S.N.W."/>
            <person name="Larsson A."/>
            <person name="Li F.W."/>
            <person name="Perroud P.F."/>
            <person name="Phillips J."/>
            <person name="Ranjan P."/>
            <person name="Rokshar D.S."/>
            <person name="Rothfels C.J."/>
            <person name="Schneider L."/>
            <person name="Shu S."/>
            <person name="Stevenson D.W."/>
            <person name="Thummler F."/>
            <person name="Tillich M."/>
            <person name="Villarreal Aguilar J.C."/>
            <person name="Widiez T."/>
            <person name="Wong G.K."/>
            <person name="Wymore A."/>
            <person name="Zhang Y."/>
            <person name="Zimmer A.D."/>
            <person name="Quatrano R.S."/>
            <person name="Mayer K.F.X."/>
            <person name="Goodstein D."/>
            <person name="Casacuberta J.M."/>
            <person name="Vandepoele K."/>
            <person name="Reski R."/>
            <person name="Cuming A.C."/>
            <person name="Tuskan G.A."/>
            <person name="Maumus F."/>
            <person name="Salse J."/>
            <person name="Schmutz J."/>
            <person name="Rensing S.A."/>
        </authorList>
    </citation>
    <scope>NUCLEOTIDE SEQUENCE [LARGE SCALE GENOMIC DNA]</scope>
    <source>
        <strain evidence="16 17">cv. Gransden 2004</strain>
    </source>
</reference>
<evidence type="ECO:0000256" key="6">
    <source>
        <dbReference type="ARBA" id="ARBA00023054"/>
    </source>
</evidence>
<organism evidence="15">
    <name type="scientific">Physcomitrium patens</name>
    <name type="common">Spreading-leaved earth moss</name>
    <name type="synonym">Physcomitrella patens</name>
    <dbReference type="NCBI Taxonomy" id="3218"/>
    <lineage>
        <taxon>Eukaryota</taxon>
        <taxon>Viridiplantae</taxon>
        <taxon>Streptophyta</taxon>
        <taxon>Embryophyta</taxon>
        <taxon>Bryophyta</taxon>
        <taxon>Bryophytina</taxon>
        <taxon>Bryopsida</taxon>
        <taxon>Funariidae</taxon>
        <taxon>Funariales</taxon>
        <taxon>Funariaceae</taxon>
        <taxon>Physcomitrium</taxon>
    </lineage>
</organism>
<evidence type="ECO:0000259" key="14">
    <source>
        <dbReference type="SMART" id="SM01372"/>
    </source>
</evidence>
<dbReference type="FunCoup" id="A0A2K1JMR8">
    <property type="interactions" value="3390"/>
</dbReference>
<gene>
    <name evidence="16" type="primary">LOC112290174</name>
    <name evidence="15" type="ORF">PHYPA_017676</name>
</gene>
<evidence type="ECO:0000256" key="7">
    <source>
        <dbReference type="ARBA" id="ARBA00023125"/>
    </source>
</evidence>
<dbReference type="GO" id="GO:0051726">
    <property type="term" value="P:regulation of cell cycle"/>
    <property type="evidence" value="ECO:0007669"/>
    <property type="project" value="InterPro"/>
</dbReference>
<proteinExistence type="inferred from homology"/>
<dbReference type="PANTHER" id="PTHR12548">
    <property type="entry name" value="TRANSCRIPTION FACTOR DP"/>
    <property type="match status" value="1"/>
</dbReference>
<evidence type="ECO:0000256" key="10">
    <source>
        <dbReference type="ARBA" id="ARBA00023306"/>
    </source>
</evidence>
<protein>
    <submittedName>
        <fullName evidence="15 16">Uncharacterized protein</fullName>
    </submittedName>
</protein>
<dbReference type="PANTHER" id="PTHR12548:SF9">
    <property type="entry name" value="TRANSCRIPTION FACTOR DP"/>
    <property type="match status" value="1"/>
</dbReference>
<dbReference type="InterPro" id="IPR015648">
    <property type="entry name" value="Transcrpt_fac_DP"/>
</dbReference>
<keyword evidence="6" id="KW-0175">Coiled coil</keyword>
<evidence type="ECO:0000313" key="17">
    <source>
        <dbReference type="Proteomes" id="UP000006727"/>
    </source>
</evidence>
<evidence type="ECO:0000256" key="12">
    <source>
        <dbReference type="SAM" id="MobiDB-lite"/>
    </source>
</evidence>
<keyword evidence="7 11" id="KW-0238">DNA-binding</keyword>
<accession>A0A2K1JMR8</accession>
<reference evidence="15 17" key="1">
    <citation type="journal article" date="2008" name="Science">
        <title>The Physcomitrella genome reveals evolutionary insights into the conquest of land by plants.</title>
        <authorList>
            <person name="Rensing S."/>
            <person name="Lang D."/>
            <person name="Zimmer A."/>
            <person name="Terry A."/>
            <person name="Salamov A."/>
            <person name="Shapiro H."/>
            <person name="Nishiyama T."/>
            <person name="Perroud P.-F."/>
            <person name="Lindquist E."/>
            <person name="Kamisugi Y."/>
            <person name="Tanahashi T."/>
            <person name="Sakakibara K."/>
            <person name="Fujita T."/>
            <person name="Oishi K."/>
            <person name="Shin-I T."/>
            <person name="Kuroki Y."/>
            <person name="Toyoda A."/>
            <person name="Suzuki Y."/>
            <person name="Hashimoto A."/>
            <person name="Yamaguchi K."/>
            <person name="Sugano A."/>
            <person name="Kohara Y."/>
            <person name="Fujiyama A."/>
            <person name="Anterola A."/>
            <person name="Aoki S."/>
            <person name="Ashton N."/>
            <person name="Barbazuk W.B."/>
            <person name="Barker E."/>
            <person name="Bennetzen J."/>
            <person name="Bezanilla M."/>
            <person name="Blankenship R."/>
            <person name="Cho S.H."/>
            <person name="Dutcher S."/>
            <person name="Estelle M."/>
            <person name="Fawcett J.A."/>
            <person name="Gundlach H."/>
            <person name="Hanada K."/>
            <person name="Heyl A."/>
            <person name="Hicks K.A."/>
            <person name="Hugh J."/>
            <person name="Lohr M."/>
            <person name="Mayer K."/>
            <person name="Melkozernov A."/>
            <person name="Murata T."/>
            <person name="Nelson D."/>
            <person name="Pils B."/>
            <person name="Prigge M."/>
            <person name="Reiss B."/>
            <person name="Renner T."/>
            <person name="Rombauts S."/>
            <person name="Rushton P."/>
            <person name="Sanderfoot A."/>
            <person name="Schween G."/>
            <person name="Shiu S.-H."/>
            <person name="Stueber K."/>
            <person name="Theodoulou F.L."/>
            <person name="Tu H."/>
            <person name="Van de Peer Y."/>
            <person name="Verrier P.J."/>
            <person name="Waters E."/>
            <person name="Wood A."/>
            <person name="Yang L."/>
            <person name="Cove D."/>
            <person name="Cuming A."/>
            <person name="Hasebe M."/>
            <person name="Lucas S."/>
            <person name="Mishler D.B."/>
            <person name="Reski R."/>
            <person name="Grigoriev I."/>
            <person name="Quatrano R.S."/>
            <person name="Boore J.L."/>
        </authorList>
    </citation>
    <scope>NUCLEOTIDE SEQUENCE [LARGE SCALE GENOMIC DNA]</scope>
    <source>
        <strain evidence="16 17">cv. Gransden 2004</strain>
    </source>
</reference>
<dbReference type="PaxDb" id="3218-PP1S37_43V6.1"/>
<dbReference type="GO" id="GO:0005737">
    <property type="term" value="C:cytoplasm"/>
    <property type="evidence" value="ECO:0007669"/>
    <property type="project" value="UniProtKB-SubCell"/>
</dbReference>
<dbReference type="InterPro" id="IPR036388">
    <property type="entry name" value="WH-like_DNA-bd_sf"/>
</dbReference>
<comment type="similarity">
    <text evidence="3 11">Belongs to the E2F/DP family.</text>
</comment>
<dbReference type="SMART" id="SM01372">
    <property type="entry name" value="E2F_TDP"/>
    <property type="match status" value="1"/>
</dbReference>
<dbReference type="InterPro" id="IPR014889">
    <property type="entry name" value="Transc_factor_DP_C"/>
</dbReference>
<evidence type="ECO:0000256" key="2">
    <source>
        <dbReference type="ARBA" id="ARBA00004496"/>
    </source>
</evidence>
<evidence type="ECO:0000256" key="8">
    <source>
        <dbReference type="ARBA" id="ARBA00023163"/>
    </source>
</evidence>
<dbReference type="FunFam" id="1.10.10.10:FF:000187">
    <property type="entry name" value="Transcription factor-like protein DPB"/>
    <property type="match status" value="1"/>
</dbReference>
<evidence type="ECO:0000313" key="15">
    <source>
        <dbReference type="EMBL" id="PNR42845.1"/>
    </source>
</evidence>
<keyword evidence="17" id="KW-1185">Reference proteome</keyword>
<evidence type="ECO:0000259" key="13">
    <source>
        <dbReference type="SMART" id="SM01138"/>
    </source>
</evidence>
<dbReference type="GO" id="GO:0003677">
    <property type="term" value="F:DNA binding"/>
    <property type="evidence" value="ECO:0007669"/>
    <property type="project" value="UniProtKB-KW"/>
</dbReference>
<name>A0A2K1JMR8_PHYPA</name>
<keyword evidence="10" id="KW-0131">Cell cycle</keyword>
<reference evidence="16" key="3">
    <citation type="submission" date="2020-12" db="UniProtKB">
        <authorList>
            <consortium name="EnsemblPlants"/>
        </authorList>
    </citation>
    <scope>IDENTIFICATION</scope>
</reference>
<dbReference type="InterPro" id="IPR036390">
    <property type="entry name" value="WH_DNA-bd_sf"/>
</dbReference>
<dbReference type="InterPro" id="IPR038168">
    <property type="entry name" value="TF_DP_C_sf"/>
</dbReference>
<dbReference type="SUPFAM" id="SSF144074">
    <property type="entry name" value="E2F-DP heterodimerization region"/>
    <property type="match status" value="2"/>
</dbReference>
<sequence length="330" mass="36434">MVSNGIDARLSHLDDPDSPDAEVIGGKKKRGGRAGGGEKGGKGLRHFSMKVCEKVESKGRTTYNEVADELVAEFTNPDSPHVSPDQQQYDEKNIRRRVYDALNVLMAVGIILKDKKDIQWKGFPSASLDDVADLKAESMRIRGRIERKSAYLHELQSQMTGLRNLVSRNERLSQGNNSVPHVALPFILVQVYCQLLPELVRPICSILVSASTRPQATVEVEISEDMQVVHFDFNSTPFELHDDAYVLKAMNLQEQPDSNCPDGLDHADFDDGLGNFGEDSPPLSGVFQRSMYPAHPSSPYYASMSSAGKNSSWPPVPGILKSKVKHENAS</sequence>
<feature type="domain" description="E2F/DP family winged-helix DNA-binding" evidence="14">
    <location>
        <begin position="39"/>
        <end position="122"/>
    </location>
</feature>
<dbReference type="STRING" id="3218.A0A2K1JMR8"/>
<evidence type="ECO:0000256" key="3">
    <source>
        <dbReference type="ARBA" id="ARBA00010940"/>
    </source>
</evidence>
<evidence type="ECO:0000256" key="1">
    <source>
        <dbReference type="ARBA" id="ARBA00004123"/>
    </source>
</evidence>
<evidence type="ECO:0000256" key="11">
    <source>
        <dbReference type="RuleBase" id="RU003796"/>
    </source>
</evidence>
<keyword evidence="8 11" id="KW-0804">Transcription</keyword>
<dbReference type="InterPro" id="IPR037241">
    <property type="entry name" value="E2F-DP_heterodim"/>
</dbReference>
<evidence type="ECO:0000256" key="9">
    <source>
        <dbReference type="ARBA" id="ARBA00023242"/>
    </source>
</evidence>
<dbReference type="Pfam" id="PF02319">
    <property type="entry name" value="WHD_E2F_TDP"/>
    <property type="match status" value="1"/>
</dbReference>
<keyword evidence="9 11" id="KW-0539">Nucleus</keyword>
<feature type="domain" description="Transcription factor DP C-terminal" evidence="13">
    <location>
        <begin position="129"/>
        <end position="326"/>
    </location>
</feature>
<dbReference type="GO" id="GO:0006357">
    <property type="term" value="P:regulation of transcription by RNA polymerase II"/>
    <property type="evidence" value="ECO:0000318"/>
    <property type="project" value="GO_Central"/>
</dbReference>
<dbReference type="Gene3D" id="1.20.140.80">
    <property type="entry name" value="Transcription factor DP"/>
    <property type="match status" value="1"/>
</dbReference>
<evidence type="ECO:0000256" key="5">
    <source>
        <dbReference type="ARBA" id="ARBA00023015"/>
    </source>
</evidence>
<dbReference type="Pfam" id="PF08781">
    <property type="entry name" value="DP"/>
    <property type="match status" value="2"/>
</dbReference>
<dbReference type="CDD" id="cd14458">
    <property type="entry name" value="DP_DD"/>
    <property type="match status" value="1"/>
</dbReference>
<dbReference type="Gramene" id="Pp3c13_21530V3.1">
    <property type="protein sequence ID" value="Pp3c13_21530V3.1"/>
    <property type="gene ID" value="Pp3c13_21530"/>
</dbReference>
<feature type="region of interest" description="Disordered" evidence="12">
    <location>
        <begin position="304"/>
        <end position="330"/>
    </location>
</feature>
<dbReference type="EMBL" id="ABEU02000013">
    <property type="protein sequence ID" value="PNR42845.1"/>
    <property type="molecule type" value="Genomic_DNA"/>
</dbReference>
<dbReference type="Proteomes" id="UP000006727">
    <property type="component" value="Chromosome 13"/>
</dbReference>
<evidence type="ECO:0000313" key="16">
    <source>
        <dbReference type="EnsemblPlants" id="Pp3c13_21530V3.1"/>
    </source>
</evidence>
<dbReference type="AlphaFoldDB" id="A0A2K1JMR8"/>
<dbReference type="GO" id="GO:0005634">
    <property type="term" value="C:nucleus"/>
    <property type="evidence" value="ECO:0000318"/>
    <property type="project" value="GO_Central"/>
</dbReference>